<organism evidence="1 2">
    <name type="scientific">Desulfonema magnum</name>
    <dbReference type="NCBI Taxonomy" id="45655"/>
    <lineage>
        <taxon>Bacteria</taxon>
        <taxon>Pseudomonadati</taxon>
        <taxon>Thermodesulfobacteriota</taxon>
        <taxon>Desulfobacteria</taxon>
        <taxon>Desulfobacterales</taxon>
        <taxon>Desulfococcaceae</taxon>
        <taxon>Desulfonema</taxon>
    </lineage>
</organism>
<dbReference type="KEGG" id="dmm:dnm_075740"/>
<dbReference type="EMBL" id="CP061800">
    <property type="protein sequence ID" value="QTA91506.1"/>
    <property type="molecule type" value="Genomic_DNA"/>
</dbReference>
<name>A0A975BTS7_9BACT</name>
<accession>A0A975BTS7</accession>
<sequence>MRPHLSEITSLFSSAGIHLFVQIKQDVRFLIFNFQFSIFNFQAQEVIWNKVF</sequence>
<proteinExistence type="predicted"/>
<reference evidence="1" key="1">
    <citation type="journal article" date="2021" name="Microb. Physiol.">
        <title>Proteogenomic Insights into the Physiology of Marine, Sulfate-Reducing, Filamentous Desulfonema limicola and Desulfonema magnum.</title>
        <authorList>
            <person name="Schnaars V."/>
            <person name="Wohlbrand L."/>
            <person name="Scheve S."/>
            <person name="Hinrichs C."/>
            <person name="Reinhardt R."/>
            <person name="Rabus R."/>
        </authorList>
    </citation>
    <scope>NUCLEOTIDE SEQUENCE</scope>
    <source>
        <strain evidence="1">4be13</strain>
    </source>
</reference>
<dbReference type="AlphaFoldDB" id="A0A975BTS7"/>
<keyword evidence="2" id="KW-1185">Reference proteome</keyword>
<dbReference type="Proteomes" id="UP000663722">
    <property type="component" value="Chromosome"/>
</dbReference>
<protein>
    <submittedName>
        <fullName evidence="1">Uncharacterized protein</fullName>
    </submittedName>
</protein>
<gene>
    <name evidence="1" type="ORF">dnm_075740</name>
</gene>
<evidence type="ECO:0000313" key="1">
    <source>
        <dbReference type="EMBL" id="QTA91506.1"/>
    </source>
</evidence>
<evidence type="ECO:0000313" key="2">
    <source>
        <dbReference type="Proteomes" id="UP000663722"/>
    </source>
</evidence>